<comment type="subcellular location">
    <subcellularLocation>
        <location evidence="1">Membrane</location>
        <topology evidence="1">Multi-pass membrane protein</topology>
    </subcellularLocation>
</comment>
<evidence type="ECO:0000256" key="5">
    <source>
        <dbReference type="SAM" id="Phobius"/>
    </source>
</evidence>
<feature type="transmembrane region" description="Helical" evidence="5">
    <location>
        <begin position="245"/>
        <end position="268"/>
    </location>
</feature>
<comment type="caution">
    <text evidence="6">The sequence shown here is derived from an EMBL/GenBank/DDBJ whole genome shotgun (WGS) entry which is preliminary data.</text>
</comment>
<keyword evidence="7" id="KW-1185">Reference proteome</keyword>
<feature type="transmembrane region" description="Helical" evidence="5">
    <location>
        <begin position="67"/>
        <end position="90"/>
    </location>
</feature>
<evidence type="ECO:0000256" key="2">
    <source>
        <dbReference type="ARBA" id="ARBA00022692"/>
    </source>
</evidence>
<feature type="transmembrane region" description="Helical" evidence="5">
    <location>
        <begin position="32"/>
        <end position="55"/>
    </location>
</feature>
<sequence>MADGGIIPAIVALLLFVLVTGINAFQAYRHRAWLLWSLILSGLLFVPSFALRAAISSTSDDRSDEPIYSIAIVPHALAALLLHVAVFALFQRLVWWTAPSPSALTRRALWFAPTYAFRFMYGALVAVAAAQCVPLAIFVWSGLVGQTVVLAVFLALAARFARVSRAWAGLVRAEQEKGGSGAWRRKGLWGVVGMAGVLAVSCLPPPLALMLGEEQRFVLTCAVGRKLRSLLGSIMIIVREQSSFLSVYLFDSLPLLVCFVLFACLHPGTYMPAEYTRLRIDKDSVMQTKMADARVAELTRDAYLTANSRATTETSSV</sequence>
<organism evidence="6 7">
    <name type="scientific">Macrophomina phaseolina</name>
    <dbReference type="NCBI Taxonomy" id="35725"/>
    <lineage>
        <taxon>Eukaryota</taxon>
        <taxon>Fungi</taxon>
        <taxon>Dikarya</taxon>
        <taxon>Ascomycota</taxon>
        <taxon>Pezizomycotina</taxon>
        <taxon>Dothideomycetes</taxon>
        <taxon>Dothideomycetes incertae sedis</taxon>
        <taxon>Botryosphaeriales</taxon>
        <taxon>Botryosphaeriaceae</taxon>
        <taxon>Macrophomina</taxon>
    </lineage>
</organism>
<feature type="transmembrane region" description="Helical" evidence="5">
    <location>
        <begin position="6"/>
        <end position="25"/>
    </location>
</feature>
<feature type="transmembrane region" description="Helical" evidence="5">
    <location>
        <begin position="137"/>
        <end position="158"/>
    </location>
</feature>
<dbReference type="EMBL" id="JAGTJR010000020">
    <property type="protein sequence ID" value="KAH7044578.1"/>
    <property type="molecule type" value="Genomic_DNA"/>
</dbReference>
<gene>
    <name evidence="6" type="ORF">B0J12DRAFT_742395</name>
</gene>
<dbReference type="InterPro" id="IPR007568">
    <property type="entry name" value="RTA1"/>
</dbReference>
<keyword evidence="4 5" id="KW-0472">Membrane</keyword>
<dbReference type="PANTHER" id="PTHR31465:SF28">
    <property type="entry name" value="DOMAIN PROTEIN, PUTATIVE-RELATED"/>
    <property type="match status" value="1"/>
</dbReference>
<protein>
    <submittedName>
        <fullName evidence="6">Uncharacterized protein</fullName>
    </submittedName>
</protein>
<evidence type="ECO:0000256" key="1">
    <source>
        <dbReference type="ARBA" id="ARBA00004141"/>
    </source>
</evidence>
<accession>A0ABQ8G7E1</accession>
<evidence type="ECO:0000313" key="6">
    <source>
        <dbReference type="EMBL" id="KAH7044578.1"/>
    </source>
</evidence>
<evidence type="ECO:0000313" key="7">
    <source>
        <dbReference type="Proteomes" id="UP000774617"/>
    </source>
</evidence>
<dbReference type="Proteomes" id="UP000774617">
    <property type="component" value="Unassembled WGS sequence"/>
</dbReference>
<evidence type="ECO:0000256" key="4">
    <source>
        <dbReference type="ARBA" id="ARBA00023136"/>
    </source>
</evidence>
<keyword evidence="3 5" id="KW-1133">Transmembrane helix</keyword>
<proteinExistence type="predicted"/>
<reference evidence="6 7" key="1">
    <citation type="journal article" date="2021" name="Nat. Commun.">
        <title>Genetic determinants of endophytism in the Arabidopsis root mycobiome.</title>
        <authorList>
            <person name="Mesny F."/>
            <person name="Miyauchi S."/>
            <person name="Thiergart T."/>
            <person name="Pickel B."/>
            <person name="Atanasova L."/>
            <person name="Karlsson M."/>
            <person name="Huettel B."/>
            <person name="Barry K.W."/>
            <person name="Haridas S."/>
            <person name="Chen C."/>
            <person name="Bauer D."/>
            <person name="Andreopoulos W."/>
            <person name="Pangilinan J."/>
            <person name="LaButti K."/>
            <person name="Riley R."/>
            <person name="Lipzen A."/>
            <person name="Clum A."/>
            <person name="Drula E."/>
            <person name="Henrissat B."/>
            <person name="Kohler A."/>
            <person name="Grigoriev I.V."/>
            <person name="Martin F.M."/>
            <person name="Hacquard S."/>
        </authorList>
    </citation>
    <scope>NUCLEOTIDE SEQUENCE [LARGE SCALE GENOMIC DNA]</scope>
    <source>
        <strain evidence="6 7">MPI-SDFR-AT-0080</strain>
    </source>
</reference>
<name>A0ABQ8G7E1_9PEZI</name>
<dbReference type="PANTHER" id="PTHR31465">
    <property type="entry name" value="PROTEIN RTA1-RELATED"/>
    <property type="match status" value="1"/>
</dbReference>
<feature type="transmembrane region" description="Helical" evidence="5">
    <location>
        <begin position="187"/>
        <end position="211"/>
    </location>
</feature>
<keyword evidence="2 5" id="KW-0812">Transmembrane</keyword>
<evidence type="ECO:0000256" key="3">
    <source>
        <dbReference type="ARBA" id="ARBA00022989"/>
    </source>
</evidence>
<feature type="transmembrane region" description="Helical" evidence="5">
    <location>
        <begin position="110"/>
        <end position="131"/>
    </location>
</feature>